<accession>A0A8H6MTV9</accession>
<gene>
    <name evidence="1" type="ORF">CMUS01_13810</name>
</gene>
<reference evidence="1" key="1">
    <citation type="journal article" date="2020" name="Phytopathology">
        <title>Genome Sequence Resources of Colletotrichum truncatum, C. plurivorum, C. musicola, and C. sojae: Four Species Pathogenic to Soybean (Glycine max).</title>
        <authorList>
            <person name="Rogerio F."/>
            <person name="Boufleur T.R."/>
            <person name="Ciampi-Guillardi M."/>
            <person name="Sukno S.A."/>
            <person name="Thon M.R."/>
            <person name="Massola Junior N.S."/>
            <person name="Baroncelli R."/>
        </authorList>
    </citation>
    <scope>NUCLEOTIDE SEQUENCE</scope>
    <source>
        <strain evidence="1">LFN0074</strain>
    </source>
</reference>
<protein>
    <submittedName>
        <fullName evidence="1">Uncharacterized protein</fullName>
    </submittedName>
</protein>
<proteinExistence type="predicted"/>
<sequence length="106" mass="12193">MFLQWSIEKSEVHLLLRPQKLTPGDFWNALRNVNFTDLEAVAVWNSTMEFGRYPLIPIREMTYGGHRNGYGIKPGRVFLVPNRDDPNEFGSENLADRGILGMNKQV</sequence>
<dbReference type="AlphaFoldDB" id="A0A8H6MTV9"/>
<dbReference type="EMBL" id="WIGM01000915">
    <property type="protein sequence ID" value="KAF6808864.1"/>
    <property type="molecule type" value="Genomic_DNA"/>
</dbReference>
<evidence type="ECO:0000313" key="1">
    <source>
        <dbReference type="EMBL" id="KAF6808864.1"/>
    </source>
</evidence>
<organism evidence="1 2">
    <name type="scientific">Colletotrichum musicola</name>
    <dbReference type="NCBI Taxonomy" id="2175873"/>
    <lineage>
        <taxon>Eukaryota</taxon>
        <taxon>Fungi</taxon>
        <taxon>Dikarya</taxon>
        <taxon>Ascomycota</taxon>
        <taxon>Pezizomycotina</taxon>
        <taxon>Sordariomycetes</taxon>
        <taxon>Hypocreomycetidae</taxon>
        <taxon>Glomerellales</taxon>
        <taxon>Glomerellaceae</taxon>
        <taxon>Colletotrichum</taxon>
        <taxon>Colletotrichum orchidearum species complex</taxon>
    </lineage>
</organism>
<dbReference type="Proteomes" id="UP000639643">
    <property type="component" value="Unassembled WGS sequence"/>
</dbReference>
<name>A0A8H6MTV9_9PEZI</name>
<keyword evidence="2" id="KW-1185">Reference proteome</keyword>
<comment type="caution">
    <text evidence="1">The sequence shown here is derived from an EMBL/GenBank/DDBJ whole genome shotgun (WGS) entry which is preliminary data.</text>
</comment>
<evidence type="ECO:0000313" key="2">
    <source>
        <dbReference type="Proteomes" id="UP000639643"/>
    </source>
</evidence>